<dbReference type="EMBL" id="QJJU01000048">
    <property type="protein sequence ID" value="PXW97382.1"/>
    <property type="molecule type" value="Genomic_DNA"/>
</dbReference>
<organism evidence="1 2">
    <name type="scientific">Mycolicibacterium moriokaense</name>
    <dbReference type="NCBI Taxonomy" id="39691"/>
    <lineage>
        <taxon>Bacteria</taxon>
        <taxon>Bacillati</taxon>
        <taxon>Actinomycetota</taxon>
        <taxon>Actinomycetes</taxon>
        <taxon>Mycobacteriales</taxon>
        <taxon>Mycobacteriaceae</taxon>
        <taxon>Mycolicibacterium</taxon>
    </lineage>
</organism>
<dbReference type="AlphaFoldDB" id="A0A318HA70"/>
<proteinExistence type="predicted"/>
<comment type="caution">
    <text evidence="1">The sequence shown here is derived from an EMBL/GenBank/DDBJ whole genome shotgun (WGS) entry which is preliminary data.</text>
</comment>
<dbReference type="RefSeq" id="WP_146221128.1">
    <property type="nucleotide sequence ID" value="NZ_QJJU01000048.1"/>
</dbReference>
<name>A0A318HA70_9MYCO</name>
<dbReference type="Proteomes" id="UP000247781">
    <property type="component" value="Unassembled WGS sequence"/>
</dbReference>
<accession>A0A318HA70</accession>
<evidence type="ECO:0000313" key="2">
    <source>
        <dbReference type="Proteomes" id="UP000247781"/>
    </source>
</evidence>
<reference evidence="1 2" key="2">
    <citation type="submission" date="2018-06" db="EMBL/GenBank/DDBJ databases">
        <title>Sequencing of bacterial isolates from soil warming experiment in Harvard Forest, Massachusetts, USA.</title>
        <authorList>
            <person name="Deangelis K.PhD."/>
        </authorList>
    </citation>
    <scope>NUCLEOTIDE SEQUENCE [LARGE SCALE GENOMIC DNA]</scope>
    <source>
        <strain evidence="1 2">GAS496</strain>
    </source>
</reference>
<protein>
    <submittedName>
        <fullName evidence="1">Uncharacterized protein</fullName>
    </submittedName>
</protein>
<gene>
    <name evidence="1" type="ORF">C8E89_1483</name>
</gene>
<keyword evidence="2" id="KW-1185">Reference proteome</keyword>
<sequence length="410" mass="44809">MTDGAAAKSDQIDPYEVPAHVVLNLTGPALVGGFAGQLDEFTAGAIARRDAGVPEVGTVHTIYERRGVVVRDFWSESRLDGTGRHGSHVDAAARRNAYEVRIDLDSRPASARLKAALDVVEARAMQAGMDRAMVEAMFVPFHNALAVTDRAGYPFDRELIDISALLRHLALFGSAPTGGWATAADDVVKHMRAKRFALEIDTGSAAAILIAAHVPATCAVAAEALSLDAARTYRELMALAAERLRGGMLHMLKELVEGAASDGYLGALYFISERLLAEAVALREHALDSPPDPVEFTRRLFDIPPYAEAAKLICQWARECVHASAVDLWARRQTQAEELRVRAAEGLCSQYINWVNEHHMQERRLIAAAQARGDRRAVFRLLREGEFRLMRPKSYRSFLEGHGAPPAIAS</sequence>
<reference evidence="2" key="1">
    <citation type="submission" date="2018-05" db="EMBL/GenBank/DDBJ databases">
        <authorList>
            <person name="Deangelis K."/>
            <person name="Huntemann M."/>
            <person name="Clum A."/>
            <person name="Pillay M."/>
            <person name="Palaniappan K."/>
            <person name="Varghese N."/>
            <person name="Mikhailova N."/>
            <person name="Stamatis D."/>
            <person name="Reddy T."/>
            <person name="Daum C."/>
            <person name="Shapiro N."/>
            <person name="Ivanova N."/>
            <person name="Kyrpides N."/>
            <person name="Woyke T."/>
        </authorList>
    </citation>
    <scope>NUCLEOTIDE SEQUENCE [LARGE SCALE GENOMIC DNA]</scope>
    <source>
        <strain evidence="2">GAS496</strain>
    </source>
</reference>
<evidence type="ECO:0000313" key="1">
    <source>
        <dbReference type="EMBL" id="PXW97382.1"/>
    </source>
</evidence>